<evidence type="ECO:0000313" key="4">
    <source>
        <dbReference type="EMBL" id="KAK8040902.1"/>
    </source>
</evidence>
<dbReference type="RefSeq" id="XP_066708447.1">
    <property type="nucleotide sequence ID" value="XM_066865318.1"/>
</dbReference>
<keyword evidence="1" id="KW-0677">Repeat</keyword>
<keyword evidence="5" id="KW-1185">Reference proteome</keyword>
<dbReference type="Proteomes" id="UP001480595">
    <property type="component" value="Unassembled WGS sequence"/>
</dbReference>
<evidence type="ECO:0000313" key="5">
    <source>
        <dbReference type="Proteomes" id="UP001480595"/>
    </source>
</evidence>
<protein>
    <recommendedName>
        <fullName evidence="6">NACHT domain-containing protein</fullName>
    </recommendedName>
</protein>
<name>A0ABR1T2U3_9PEZI</name>
<evidence type="ECO:0008006" key="6">
    <source>
        <dbReference type="Google" id="ProtNLM"/>
    </source>
</evidence>
<dbReference type="EMBL" id="JAQQWL010000015">
    <property type="protein sequence ID" value="KAK8040902.1"/>
    <property type="molecule type" value="Genomic_DNA"/>
</dbReference>
<dbReference type="Pfam" id="PF25053">
    <property type="entry name" value="DUF7791"/>
    <property type="match status" value="1"/>
</dbReference>
<evidence type="ECO:0000259" key="3">
    <source>
        <dbReference type="Pfam" id="PF25053"/>
    </source>
</evidence>
<feature type="domain" description="DUF7791" evidence="3">
    <location>
        <begin position="491"/>
        <end position="569"/>
    </location>
</feature>
<proteinExistence type="predicted"/>
<evidence type="ECO:0000259" key="2">
    <source>
        <dbReference type="Pfam" id="PF24883"/>
    </source>
</evidence>
<organism evidence="4 5">
    <name type="scientific">Apiospora phragmitis</name>
    <dbReference type="NCBI Taxonomy" id="2905665"/>
    <lineage>
        <taxon>Eukaryota</taxon>
        <taxon>Fungi</taxon>
        <taxon>Dikarya</taxon>
        <taxon>Ascomycota</taxon>
        <taxon>Pezizomycotina</taxon>
        <taxon>Sordariomycetes</taxon>
        <taxon>Xylariomycetidae</taxon>
        <taxon>Amphisphaeriales</taxon>
        <taxon>Apiosporaceae</taxon>
        <taxon>Apiospora</taxon>
    </lineage>
</organism>
<reference evidence="4 5" key="1">
    <citation type="submission" date="2023-01" db="EMBL/GenBank/DDBJ databases">
        <title>Analysis of 21 Apiospora genomes using comparative genomics revels a genus with tremendous synthesis potential of carbohydrate active enzymes and secondary metabolites.</title>
        <authorList>
            <person name="Sorensen T."/>
        </authorList>
    </citation>
    <scope>NUCLEOTIDE SEQUENCE [LARGE SCALE GENOMIC DNA]</scope>
    <source>
        <strain evidence="4 5">CBS 135458</strain>
    </source>
</reference>
<gene>
    <name evidence="4" type="ORF">PG994_013909</name>
</gene>
<dbReference type="PANTHER" id="PTHR10039:SF5">
    <property type="entry name" value="NACHT DOMAIN-CONTAINING PROTEIN"/>
    <property type="match status" value="1"/>
</dbReference>
<sequence length="575" mass="65254">MDPLSAFSLATNILTFVEFSCKLVSDSWAIYKSAAGASDNSRALETIATQITHHNTQLVSLPTYPDQLRVLCVECNNVANDILAAIKKLRGGGKNKGWDSFKGALRETWSQGKINDLDKRLQRLQQQLVVQIQFLMLRRLESLEADVLQVLKSLQAYPEGFSEKSGALVTTVGDYSEEAKTTAWYQGLIESLHYPRFESRHDAISTAHANTFKWILSDTDISGGRSHTRKAGSGKSTLMKFRWHHGSTRKYLKAWSGTERLVMASYFFWAAGDELQKSEEGLVRALLFDILRACPEELASSIKSDLSASAILTEHPRLQTWTRSTLLKVFNFLMDQKLEAKFCFFIDGLDEYKGNTQGLVDLVQKLVSYPNIKICVSSRPWAAFRHVFGEDDNADWHIKLENLTKGDIRQYVYDKLDADAQFSRLKDTDVRYSDIADQVMLRAQGVFLWVVLVVRSLLEGAQYDDDIADMRCRLDAIPDNLDDLFRQMLDIPEFYRSQSAMTFKIALAAESPLPLVIHGYADEIHRNHDYAMAVPFIPLGEAGLQRMTKQIPNRLDTRCKGLLEMVKRNDSLNMY</sequence>
<dbReference type="GeneID" id="92098381"/>
<dbReference type="Gene3D" id="3.40.50.300">
    <property type="entry name" value="P-loop containing nucleotide triphosphate hydrolases"/>
    <property type="match status" value="1"/>
</dbReference>
<dbReference type="InterPro" id="IPR056693">
    <property type="entry name" value="DUF7791"/>
</dbReference>
<evidence type="ECO:0000256" key="1">
    <source>
        <dbReference type="ARBA" id="ARBA00022737"/>
    </source>
</evidence>
<dbReference type="PANTHER" id="PTHR10039">
    <property type="entry name" value="AMELOGENIN"/>
    <property type="match status" value="1"/>
</dbReference>
<dbReference type="InterPro" id="IPR027417">
    <property type="entry name" value="P-loop_NTPase"/>
</dbReference>
<feature type="domain" description="Nephrocystin 3-like N-terminal" evidence="2">
    <location>
        <begin position="229"/>
        <end position="379"/>
    </location>
</feature>
<accession>A0ABR1T2U3</accession>
<dbReference type="Pfam" id="PF24883">
    <property type="entry name" value="NPHP3_N"/>
    <property type="match status" value="1"/>
</dbReference>
<comment type="caution">
    <text evidence="4">The sequence shown here is derived from an EMBL/GenBank/DDBJ whole genome shotgun (WGS) entry which is preliminary data.</text>
</comment>
<dbReference type="InterPro" id="IPR056884">
    <property type="entry name" value="NPHP3-like_N"/>
</dbReference>